<accession>A0A6J4VU04</accession>
<feature type="non-terminal residue" evidence="2">
    <location>
        <position position="1"/>
    </location>
</feature>
<feature type="non-terminal residue" evidence="2">
    <location>
        <position position="47"/>
    </location>
</feature>
<evidence type="ECO:0000313" key="2">
    <source>
        <dbReference type="EMBL" id="CAA9587874.1"/>
    </source>
</evidence>
<protein>
    <submittedName>
        <fullName evidence="2">Uncharacterized protein</fullName>
    </submittedName>
</protein>
<proteinExistence type="predicted"/>
<dbReference type="AlphaFoldDB" id="A0A6J4VU04"/>
<organism evidence="2">
    <name type="scientific">uncultured Thermomicrobiales bacterium</name>
    <dbReference type="NCBI Taxonomy" id="1645740"/>
    <lineage>
        <taxon>Bacteria</taxon>
        <taxon>Pseudomonadati</taxon>
        <taxon>Thermomicrobiota</taxon>
        <taxon>Thermomicrobia</taxon>
        <taxon>Thermomicrobiales</taxon>
        <taxon>environmental samples</taxon>
    </lineage>
</organism>
<name>A0A6J4VU04_9BACT</name>
<dbReference type="EMBL" id="CADCWM010001071">
    <property type="protein sequence ID" value="CAA9587874.1"/>
    <property type="molecule type" value="Genomic_DNA"/>
</dbReference>
<feature type="region of interest" description="Disordered" evidence="1">
    <location>
        <begin position="1"/>
        <end position="47"/>
    </location>
</feature>
<gene>
    <name evidence="2" type="ORF">AVDCRST_MAG88-4281</name>
</gene>
<reference evidence="2" key="1">
    <citation type="submission" date="2020-02" db="EMBL/GenBank/DDBJ databases">
        <authorList>
            <person name="Meier V. D."/>
        </authorList>
    </citation>
    <scope>NUCLEOTIDE SEQUENCE</scope>
    <source>
        <strain evidence="2">AVDCRST_MAG88</strain>
    </source>
</reference>
<sequence length="47" mass="5151">ASWSPRPTMGREGDTPPPTRATGLDRAGRPPDRRRCGGRRGAWAHLL</sequence>
<feature type="compositionally biased region" description="Basic and acidic residues" evidence="1">
    <location>
        <begin position="26"/>
        <end position="35"/>
    </location>
</feature>
<evidence type="ECO:0000256" key="1">
    <source>
        <dbReference type="SAM" id="MobiDB-lite"/>
    </source>
</evidence>